<dbReference type="Pfam" id="PF13189">
    <property type="entry name" value="Cytidylate_kin2"/>
    <property type="match status" value="1"/>
</dbReference>
<reference evidence="5 6" key="1">
    <citation type="journal article" date="2017" name="ISME J.">
        <title>Energy and carbon metabolisms in a deep terrestrial subsurface fluid microbial community.</title>
        <authorList>
            <person name="Momper L."/>
            <person name="Jungbluth S.P."/>
            <person name="Lee M.D."/>
            <person name="Amend J.P."/>
        </authorList>
    </citation>
    <scope>NUCLEOTIDE SEQUENCE [LARGE SCALE GENOMIC DNA]</scope>
    <source>
        <strain evidence="5">SURF_5</strain>
    </source>
</reference>
<evidence type="ECO:0000259" key="4">
    <source>
        <dbReference type="PROSITE" id="PS50110"/>
    </source>
</evidence>
<feature type="modified residue" description="4-aspartylphosphate" evidence="3">
    <location>
        <position position="330"/>
    </location>
</feature>
<dbReference type="Gene3D" id="3.40.50.2300">
    <property type="match status" value="1"/>
</dbReference>
<dbReference type="AlphaFoldDB" id="A0A3A4NPV8"/>
<comment type="caution">
    <text evidence="5">The sequence shown here is derived from an EMBL/GenBank/DDBJ whole genome shotgun (WGS) entry which is preliminary data.</text>
</comment>
<evidence type="ECO:0000256" key="3">
    <source>
        <dbReference type="PROSITE-ProRule" id="PRU00169"/>
    </source>
</evidence>
<dbReference type="GO" id="GO:0000160">
    <property type="term" value="P:phosphorelay signal transduction system"/>
    <property type="evidence" value="ECO:0007669"/>
    <property type="project" value="UniProtKB-KW"/>
</dbReference>
<dbReference type="Gene3D" id="3.40.50.300">
    <property type="entry name" value="P-loop containing nucleotide triphosphate hydrolases"/>
    <property type="match status" value="1"/>
</dbReference>
<dbReference type="Pfam" id="PF00072">
    <property type="entry name" value="Response_reg"/>
    <property type="match status" value="1"/>
</dbReference>
<dbReference type="SMART" id="SM00448">
    <property type="entry name" value="REC"/>
    <property type="match status" value="1"/>
</dbReference>
<keyword evidence="2" id="KW-0902">Two-component regulatory system</keyword>
<dbReference type="PANTHER" id="PTHR44591">
    <property type="entry name" value="STRESS RESPONSE REGULATOR PROTEIN 1"/>
    <property type="match status" value="1"/>
</dbReference>
<dbReference type="PROSITE" id="PS50110">
    <property type="entry name" value="RESPONSE_REGULATORY"/>
    <property type="match status" value="1"/>
</dbReference>
<dbReference type="InterPro" id="IPR001789">
    <property type="entry name" value="Sig_transdc_resp-reg_receiver"/>
</dbReference>
<dbReference type="Proteomes" id="UP000265882">
    <property type="component" value="Unassembled WGS sequence"/>
</dbReference>
<dbReference type="EMBL" id="QZKU01000114">
    <property type="protein sequence ID" value="RJP17511.1"/>
    <property type="molecule type" value="Genomic_DNA"/>
</dbReference>
<dbReference type="CDD" id="cd17536">
    <property type="entry name" value="REC_YesN-like"/>
    <property type="match status" value="1"/>
</dbReference>
<feature type="domain" description="Response regulatory" evidence="4">
    <location>
        <begin position="281"/>
        <end position="395"/>
    </location>
</feature>
<proteinExistence type="predicted"/>
<name>A0A3A4NPV8_ABYX5</name>
<gene>
    <name evidence="5" type="ORF">C4520_16220</name>
</gene>
<organism evidence="5 6">
    <name type="scientific">Abyssobacteria bacterium (strain SURF_5)</name>
    <dbReference type="NCBI Taxonomy" id="2093360"/>
    <lineage>
        <taxon>Bacteria</taxon>
        <taxon>Pseudomonadati</taxon>
        <taxon>Candidatus Hydrogenedentota</taxon>
        <taxon>Candidatus Abyssobacteria</taxon>
    </lineage>
</organism>
<dbReference type="SUPFAM" id="SSF52172">
    <property type="entry name" value="CheY-like"/>
    <property type="match status" value="1"/>
</dbReference>
<evidence type="ECO:0000313" key="6">
    <source>
        <dbReference type="Proteomes" id="UP000265882"/>
    </source>
</evidence>
<evidence type="ECO:0000256" key="1">
    <source>
        <dbReference type="ARBA" id="ARBA00022553"/>
    </source>
</evidence>
<dbReference type="PANTHER" id="PTHR44591:SF14">
    <property type="entry name" value="PROTEIN PILG"/>
    <property type="match status" value="1"/>
</dbReference>
<evidence type="ECO:0000256" key="2">
    <source>
        <dbReference type="ARBA" id="ARBA00023012"/>
    </source>
</evidence>
<evidence type="ECO:0000313" key="5">
    <source>
        <dbReference type="EMBL" id="RJP17511.1"/>
    </source>
</evidence>
<dbReference type="InterPro" id="IPR027417">
    <property type="entry name" value="P-loop_NTPase"/>
</dbReference>
<dbReference type="InterPro" id="IPR011006">
    <property type="entry name" value="CheY-like_superfamily"/>
</dbReference>
<accession>A0A3A4NPV8</accession>
<dbReference type="InterPro" id="IPR050595">
    <property type="entry name" value="Bact_response_regulator"/>
</dbReference>
<protein>
    <submittedName>
        <fullName evidence="5">Response regulator</fullName>
    </submittedName>
</protein>
<keyword evidence="1 3" id="KW-0597">Phosphoprotein</keyword>
<sequence>MPVVTIFSASFCRGDEVAGTVAAKLGYSCINGQVLSWAAKEFGVPEEKLHRTLHGSTSLLEKFVHEKERHIAYIKAAIAHLVQSDNVVYHGFAGHLLPRTISHVLKVCLVANRDYRIPLAMEEAGIGKRDALKRIQKDDEERKKWTQHLFDLGPWDKSLYDIKIPMQTTSPGETAELICTNARSDAVRTTASSLKMMNDFAFASRVNVALVERGHDVDVVSDSGNVTILINKYTVRLESLKNELREIAGGIPGVRNIEVRVGPKYKRPAIYPAVEFELPSKVLLVDDEREFVQTLSERLQMRDLSTAVVYNGEEALSYLNEEEPEVMILDLRMPGIDGVDVLRRVKKEHPNVEVIILTGHGTEKDAILTRELGAFAYLEKPVEIEKLAQTVKAAYEKIRKEKVAKKLGND</sequence>